<dbReference type="VEuPathDB" id="FungiDB:VP01_1676g2"/>
<protein>
    <submittedName>
        <fullName evidence="1">Uncharacterized protein</fullName>
    </submittedName>
</protein>
<keyword evidence="2" id="KW-1185">Reference proteome</keyword>
<proteinExistence type="predicted"/>
<gene>
    <name evidence="1" type="ORF">VP01_1676g2</name>
</gene>
<evidence type="ECO:0000313" key="2">
    <source>
        <dbReference type="Proteomes" id="UP000037035"/>
    </source>
</evidence>
<dbReference type="EMBL" id="LAVV01006477">
    <property type="protein sequence ID" value="KNZ59717.1"/>
    <property type="molecule type" value="Genomic_DNA"/>
</dbReference>
<dbReference type="AlphaFoldDB" id="A0A0L6VGL6"/>
<accession>A0A0L6VGL6</accession>
<evidence type="ECO:0000313" key="1">
    <source>
        <dbReference type="EMBL" id="KNZ59717.1"/>
    </source>
</evidence>
<reference evidence="1 2" key="1">
    <citation type="submission" date="2015-08" db="EMBL/GenBank/DDBJ databases">
        <title>Next Generation Sequencing and Analysis of the Genome of Puccinia sorghi L Schw, the Causal Agent of Maize Common Rust.</title>
        <authorList>
            <person name="Rochi L."/>
            <person name="Burguener G."/>
            <person name="Darino M."/>
            <person name="Turjanski A."/>
            <person name="Kreff E."/>
            <person name="Dieguez M.J."/>
            <person name="Sacco F."/>
        </authorList>
    </citation>
    <scope>NUCLEOTIDE SEQUENCE [LARGE SCALE GENOMIC DNA]</scope>
    <source>
        <strain evidence="1 2">RO10H11247</strain>
    </source>
</reference>
<sequence length="565" mass="64776">MPSRQAPLRNRYMPPSYQALGWYQKYSSCFELLDSLRRERHLNEYNICNITHLSHPLHDKYNTTYEKSMGYVCLILSFTISPNIYMISHKEKLSMYYDHEWQCTMIKSRWDKEKQVPKGNYVMSGNINEQEGSKENVILQRKFNQGLLPNDLPTQDEYGRICLTTERQRMGRHFPTDAVLPVSQHSICRHILTADGTSYIATSSGQLGSSGAGCYLTSRASCRQLGGTSCQNHGSLCVWSPCVSLLSLSSDESKSETFIKNKVLRNNPYFPKKYLSIHYMGTAGASLEAVLVADNTWTVRGPRADCEVRRCPKKSVATAAAQPFEDSMSARPSSGAKGHFVVYISSEPDSFLWDWDRNQKPPSNSCIPTDPYPRESEFRYKPLLRRATPPGERVCEARGIHSQSTGIKKAPLVLLAIRWHHQKCPTSWCLVRKRKEREKRNPIPWHKVFFFPLVKIRIHRNSQNKFEVRKRAHRAPSEVKQELRRYAQFRYCSLSLSLSLVKRGKNVIMIFPWNSVAPVKTCHCVSSSISLPWKLLLIIPSYVYTRLKKNLLPKGPFGLPTTAPF</sequence>
<dbReference type="Proteomes" id="UP000037035">
    <property type="component" value="Unassembled WGS sequence"/>
</dbReference>
<comment type="caution">
    <text evidence="1">The sequence shown here is derived from an EMBL/GenBank/DDBJ whole genome shotgun (WGS) entry which is preliminary data.</text>
</comment>
<organism evidence="1 2">
    <name type="scientific">Puccinia sorghi</name>
    <dbReference type="NCBI Taxonomy" id="27349"/>
    <lineage>
        <taxon>Eukaryota</taxon>
        <taxon>Fungi</taxon>
        <taxon>Dikarya</taxon>
        <taxon>Basidiomycota</taxon>
        <taxon>Pucciniomycotina</taxon>
        <taxon>Pucciniomycetes</taxon>
        <taxon>Pucciniales</taxon>
        <taxon>Pucciniaceae</taxon>
        <taxon>Puccinia</taxon>
    </lineage>
</organism>
<name>A0A0L6VGL6_9BASI</name>